<dbReference type="AlphaFoldDB" id="A0A9P4K3Y3"/>
<dbReference type="EMBL" id="ML986639">
    <property type="protein sequence ID" value="KAF2262494.1"/>
    <property type="molecule type" value="Genomic_DNA"/>
</dbReference>
<evidence type="ECO:0000313" key="3">
    <source>
        <dbReference type="Proteomes" id="UP000800093"/>
    </source>
</evidence>
<comment type="caution">
    <text evidence="2">The sequence shown here is derived from an EMBL/GenBank/DDBJ whole genome shotgun (WGS) entry which is preliminary data.</text>
</comment>
<evidence type="ECO:0000313" key="2">
    <source>
        <dbReference type="EMBL" id="KAF2262494.1"/>
    </source>
</evidence>
<dbReference type="Proteomes" id="UP000800093">
    <property type="component" value="Unassembled WGS sequence"/>
</dbReference>
<reference evidence="3" key="1">
    <citation type="journal article" date="2020" name="Stud. Mycol.">
        <title>101 Dothideomycetes genomes: A test case for predicting lifestyles and emergence of pathogens.</title>
        <authorList>
            <person name="Haridas S."/>
            <person name="Albert R."/>
            <person name="Binder M."/>
            <person name="Bloem J."/>
            <person name="LaButti K."/>
            <person name="Salamov A."/>
            <person name="Andreopoulos B."/>
            <person name="Baker S."/>
            <person name="Barry K."/>
            <person name="Bills G."/>
            <person name="Bluhm B."/>
            <person name="Cannon C."/>
            <person name="Castanera R."/>
            <person name="Culley D."/>
            <person name="Daum C."/>
            <person name="Ezra D."/>
            <person name="Gonzalez J."/>
            <person name="Henrissat B."/>
            <person name="Kuo A."/>
            <person name="Liang C."/>
            <person name="Lipzen A."/>
            <person name="Lutzoni F."/>
            <person name="Magnuson J."/>
            <person name="Mondo S."/>
            <person name="Nolan M."/>
            <person name="Ohm R."/>
            <person name="Pangilinan J."/>
            <person name="Park H.-J."/>
            <person name="Ramirez L."/>
            <person name="Alfaro M."/>
            <person name="Sun H."/>
            <person name="Tritt A."/>
            <person name="Yoshinaga Y."/>
            <person name="Zwiers L.-H."/>
            <person name="Turgeon B."/>
            <person name="Goodwin S."/>
            <person name="Spatafora J."/>
            <person name="Crous P."/>
            <person name="Grigoriev I."/>
        </authorList>
    </citation>
    <scope>NUCLEOTIDE SEQUENCE [LARGE SCALE GENOMIC DNA]</scope>
    <source>
        <strain evidence="3">CBS 304.66</strain>
    </source>
</reference>
<protein>
    <submittedName>
        <fullName evidence="2">Uncharacterized protein</fullName>
    </submittedName>
</protein>
<feature type="transmembrane region" description="Helical" evidence="1">
    <location>
        <begin position="65"/>
        <end position="89"/>
    </location>
</feature>
<name>A0A9P4K3Y3_9PLEO</name>
<evidence type="ECO:0000256" key="1">
    <source>
        <dbReference type="SAM" id="Phobius"/>
    </source>
</evidence>
<sequence>MKLLLQARSKLTSSISQKLGPACVCISCSLPFISCRTINRLFKSIFSFFLPSIGVRPVVKIKTLFFFFFFQARISLLYSFVSFSFPLTFPIPQSSSAHLTSVLPLPIAFPLPRSFFFRVQLHIPLELHTILRTTGTGME</sequence>
<organism evidence="2 3">
    <name type="scientific">Lojkania enalia</name>
    <dbReference type="NCBI Taxonomy" id="147567"/>
    <lineage>
        <taxon>Eukaryota</taxon>
        <taxon>Fungi</taxon>
        <taxon>Dikarya</taxon>
        <taxon>Ascomycota</taxon>
        <taxon>Pezizomycotina</taxon>
        <taxon>Dothideomycetes</taxon>
        <taxon>Pleosporomycetidae</taxon>
        <taxon>Pleosporales</taxon>
        <taxon>Pleosporales incertae sedis</taxon>
        <taxon>Lojkania</taxon>
    </lineage>
</organism>
<keyword evidence="1" id="KW-0472">Membrane</keyword>
<keyword evidence="3" id="KW-1185">Reference proteome</keyword>
<accession>A0A9P4K3Y3</accession>
<keyword evidence="1" id="KW-1133">Transmembrane helix</keyword>
<keyword evidence="1" id="KW-0812">Transmembrane</keyword>
<gene>
    <name evidence="2" type="ORF">CC78DRAFT_314733</name>
</gene>
<proteinExistence type="predicted"/>